<sequence>MVEVERTRDISTDGRVDKAVGSQSFNFSGIDEVACFESRARQKRILIQRKQSLTTTSFIQLIKNEIEGLPRI</sequence>
<dbReference type="EMBL" id="JARK01001344">
    <property type="protein sequence ID" value="EYC28219.1"/>
    <property type="molecule type" value="Genomic_DNA"/>
</dbReference>
<proteinExistence type="predicted"/>
<evidence type="ECO:0000313" key="1">
    <source>
        <dbReference type="EMBL" id="EYC28219.1"/>
    </source>
</evidence>
<protein>
    <submittedName>
        <fullName evidence="1">Uncharacterized protein</fullName>
    </submittedName>
</protein>
<dbReference type="AlphaFoldDB" id="A0A016VKS9"/>
<reference evidence="2" key="1">
    <citation type="journal article" date="2015" name="Nat. Genet.">
        <title>The genome and transcriptome of the zoonotic hookworm Ancylostoma ceylanicum identify infection-specific gene families.</title>
        <authorList>
            <person name="Schwarz E.M."/>
            <person name="Hu Y."/>
            <person name="Antoshechkin I."/>
            <person name="Miller M.M."/>
            <person name="Sternberg P.W."/>
            <person name="Aroian R.V."/>
        </authorList>
    </citation>
    <scope>NUCLEOTIDE SEQUENCE</scope>
    <source>
        <strain evidence="2">HY135</strain>
    </source>
</reference>
<name>A0A016VKS9_9BILA</name>
<organism evidence="1 2">
    <name type="scientific">Ancylostoma ceylanicum</name>
    <dbReference type="NCBI Taxonomy" id="53326"/>
    <lineage>
        <taxon>Eukaryota</taxon>
        <taxon>Metazoa</taxon>
        <taxon>Ecdysozoa</taxon>
        <taxon>Nematoda</taxon>
        <taxon>Chromadorea</taxon>
        <taxon>Rhabditida</taxon>
        <taxon>Rhabditina</taxon>
        <taxon>Rhabditomorpha</taxon>
        <taxon>Strongyloidea</taxon>
        <taxon>Ancylostomatidae</taxon>
        <taxon>Ancylostomatinae</taxon>
        <taxon>Ancylostoma</taxon>
    </lineage>
</organism>
<comment type="caution">
    <text evidence="1">The sequence shown here is derived from an EMBL/GenBank/DDBJ whole genome shotgun (WGS) entry which is preliminary data.</text>
</comment>
<accession>A0A016VKS9</accession>
<gene>
    <name evidence="1" type="primary">Acey_s0008.g49</name>
    <name evidence="1" type="ORF">Y032_0008g49</name>
</gene>
<dbReference type="Proteomes" id="UP000024635">
    <property type="component" value="Unassembled WGS sequence"/>
</dbReference>
<keyword evidence="2" id="KW-1185">Reference proteome</keyword>
<evidence type="ECO:0000313" key="2">
    <source>
        <dbReference type="Proteomes" id="UP000024635"/>
    </source>
</evidence>